<dbReference type="EMBL" id="CP138858">
    <property type="protein sequence ID" value="WPJ97380.1"/>
    <property type="molecule type" value="Genomic_DNA"/>
</dbReference>
<organism evidence="7 8">
    <name type="scientific">Coraliomargarita algicola</name>
    <dbReference type="NCBI Taxonomy" id="3092156"/>
    <lineage>
        <taxon>Bacteria</taxon>
        <taxon>Pseudomonadati</taxon>
        <taxon>Verrucomicrobiota</taxon>
        <taxon>Opitutia</taxon>
        <taxon>Puniceicoccales</taxon>
        <taxon>Coraliomargaritaceae</taxon>
        <taxon>Coraliomargarita</taxon>
    </lineage>
</organism>
<gene>
    <name evidence="7" type="ORF">SH580_06615</name>
</gene>
<reference evidence="7 8" key="1">
    <citation type="submission" date="2023-11" db="EMBL/GenBank/DDBJ databases">
        <title>Coraliomargarita sp. nov., isolated from marine algae.</title>
        <authorList>
            <person name="Lee J.K."/>
            <person name="Baek J.H."/>
            <person name="Kim J.M."/>
            <person name="Choi D.G."/>
            <person name="Jeon C.O."/>
        </authorList>
    </citation>
    <scope>NUCLEOTIDE SEQUENCE [LARGE SCALE GENOMIC DNA]</scope>
    <source>
        <strain evidence="7 8">J2-16</strain>
    </source>
</reference>
<keyword evidence="2 5" id="KW-0812">Transmembrane</keyword>
<keyword evidence="7" id="KW-0436">Ligase</keyword>
<keyword evidence="3 5" id="KW-1133">Transmembrane helix</keyword>
<feature type="transmembrane region" description="Helical" evidence="5">
    <location>
        <begin position="203"/>
        <end position="223"/>
    </location>
</feature>
<comment type="subcellular location">
    <subcellularLocation>
        <location evidence="1">Membrane</location>
        <topology evidence="1">Multi-pass membrane protein</topology>
    </subcellularLocation>
</comment>
<feature type="transmembrane region" description="Helical" evidence="5">
    <location>
        <begin position="128"/>
        <end position="148"/>
    </location>
</feature>
<protein>
    <submittedName>
        <fullName evidence="7">O-antigen ligase family protein</fullName>
    </submittedName>
</protein>
<evidence type="ECO:0000256" key="5">
    <source>
        <dbReference type="SAM" id="Phobius"/>
    </source>
</evidence>
<feature type="transmembrane region" description="Helical" evidence="5">
    <location>
        <begin position="392"/>
        <end position="411"/>
    </location>
</feature>
<dbReference type="Pfam" id="PF04932">
    <property type="entry name" value="Wzy_C"/>
    <property type="match status" value="1"/>
</dbReference>
<evidence type="ECO:0000313" key="7">
    <source>
        <dbReference type="EMBL" id="WPJ97380.1"/>
    </source>
</evidence>
<feature type="transmembrane region" description="Helical" evidence="5">
    <location>
        <begin position="235"/>
        <end position="252"/>
    </location>
</feature>
<feature type="transmembrane region" description="Helical" evidence="5">
    <location>
        <begin position="447"/>
        <end position="463"/>
    </location>
</feature>
<sequence length="475" mass="54241">MLAILVPHAFIVPTIFMLLYNVVILLVLVMANGGRYDWVYEWGALALWMNSVPLCARLVATRCCLLGHGPVFWLLGVWLPWMAFSAFFSYSLFNPNYTTIYNNLFSPLLPLDYQMFFPTTPNPERSRLFLQFLIGLFFMTMYLLVAPLSRRGIRRSLNMILFFGCMLAVIGSLMKLSGTQAFLWIFEFREPCAFATFFYKNHYAYFALICIGIGMGRFSYHYFKECRSAHIPETSIAYALFLSLIFVSIALAEARGAALLALLLLFYFLISLFHRLIAKRRALGLLLAIVLPMLSCFAIYQLSAPQIQRSLQRSEGQLQAIKARDLHHVKRLALYRDTWLMIRDKPFWGWGIGSFIHIHPVYAGAEFYPEGFTYPVAYEFTHSDYLQSLSEMGLIGCCLLFAPFFVLLIGLRKRDILNNRYSRWPLLAVILVAVSACFDFTLSAPAIAMGVLLVGTVAVNYAYNNDHGRLVLDHS</sequence>
<evidence type="ECO:0000256" key="3">
    <source>
        <dbReference type="ARBA" id="ARBA00022989"/>
    </source>
</evidence>
<evidence type="ECO:0000313" key="8">
    <source>
        <dbReference type="Proteomes" id="UP001324993"/>
    </source>
</evidence>
<feature type="transmembrane region" description="Helical" evidence="5">
    <location>
        <begin position="9"/>
        <end position="30"/>
    </location>
</feature>
<feature type="transmembrane region" description="Helical" evidence="5">
    <location>
        <begin position="160"/>
        <end position="183"/>
    </location>
</feature>
<name>A0ABZ0RMC9_9BACT</name>
<feature type="transmembrane region" description="Helical" evidence="5">
    <location>
        <begin position="258"/>
        <end position="277"/>
    </location>
</feature>
<dbReference type="InterPro" id="IPR007016">
    <property type="entry name" value="O-antigen_ligase-rel_domated"/>
</dbReference>
<dbReference type="GO" id="GO:0016874">
    <property type="term" value="F:ligase activity"/>
    <property type="evidence" value="ECO:0007669"/>
    <property type="project" value="UniProtKB-KW"/>
</dbReference>
<evidence type="ECO:0000256" key="4">
    <source>
        <dbReference type="ARBA" id="ARBA00023136"/>
    </source>
</evidence>
<dbReference type="InterPro" id="IPR051533">
    <property type="entry name" value="WaaL-like"/>
</dbReference>
<feature type="domain" description="O-antigen ligase-related" evidence="6">
    <location>
        <begin position="241"/>
        <end position="400"/>
    </location>
</feature>
<keyword evidence="8" id="KW-1185">Reference proteome</keyword>
<accession>A0ABZ0RMC9</accession>
<evidence type="ECO:0000256" key="1">
    <source>
        <dbReference type="ARBA" id="ARBA00004141"/>
    </source>
</evidence>
<feature type="transmembrane region" description="Helical" evidence="5">
    <location>
        <begin position="42"/>
        <end position="60"/>
    </location>
</feature>
<dbReference type="Proteomes" id="UP001324993">
    <property type="component" value="Chromosome"/>
</dbReference>
<proteinExistence type="predicted"/>
<feature type="transmembrane region" description="Helical" evidence="5">
    <location>
        <begin position="423"/>
        <end position="441"/>
    </location>
</feature>
<evidence type="ECO:0000256" key="2">
    <source>
        <dbReference type="ARBA" id="ARBA00022692"/>
    </source>
</evidence>
<keyword evidence="4 5" id="KW-0472">Membrane</keyword>
<dbReference type="PANTHER" id="PTHR37422">
    <property type="entry name" value="TEICHURONIC ACID BIOSYNTHESIS PROTEIN TUAE"/>
    <property type="match status" value="1"/>
</dbReference>
<feature type="transmembrane region" description="Helical" evidence="5">
    <location>
        <begin position="284"/>
        <end position="303"/>
    </location>
</feature>
<dbReference type="RefSeq" id="WP_319834224.1">
    <property type="nucleotide sequence ID" value="NZ_CP138858.1"/>
</dbReference>
<evidence type="ECO:0000259" key="6">
    <source>
        <dbReference type="Pfam" id="PF04932"/>
    </source>
</evidence>
<dbReference type="PANTHER" id="PTHR37422:SF13">
    <property type="entry name" value="LIPOPOLYSACCHARIDE BIOSYNTHESIS PROTEIN PA4999-RELATED"/>
    <property type="match status" value="1"/>
</dbReference>
<feature type="transmembrane region" description="Helical" evidence="5">
    <location>
        <begin position="72"/>
        <end position="93"/>
    </location>
</feature>